<evidence type="ECO:0000256" key="4">
    <source>
        <dbReference type="ARBA" id="ARBA00022496"/>
    </source>
</evidence>
<comment type="caution">
    <text evidence="7">The sequence shown here is derived from an EMBL/GenBank/DDBJ whole genome shotgun (WGS) entry which is preliminary data.</text>
</comment>
<keyword evidence="3" id="KW-0813">Transport</keyword>
<dbReference type="GO" id="GO:1901678">
    <property type="term" value="P:iron coordination entity transport"/>
    <property type="evidence" value="ECO:0007669"/>
    <property type="project" value="UniProtKB-ARBA"/>
</dbReference>
<evidence type="ECO:0000256" key="3">
    <source>
        <dbReference type="ARBA" id="ARBA00022448"/>
    </source>
</evidence>
<dbReference type="EMBL" id="ACQA01000002">
    <property type="protein sequence ID" value="EEQ94294.1"/>
    <property type="molecule type" value="Genomic_DNA"/>
</dbReference>
<keyword evidence="4" id="KW-0410">Iron transport</keyword>
<name>C4WPV1_9HYPH</name>
<dbReference type="PANTHER" id="PTHR30532">
    <property type="entry name" value="IRON III DICITRATE-BINDING PERIPLASMIC PROTEIN"/>
    <property type="match status" value="1"/>
</dbReference>
<proteinExistence type="inferred from homology"/>
<dbReference type="InterPro" id="IPR002491">
    <property type="entry name" value="ABC_transptr_periplasmic_BD"/>
</dbReference>
<dbReference type="PANTHER" id="PTHR30532:SF1">
    <property type="entry name" value="IRON(3+)-HYDROXAMATE-BINDING PROTEIN FHUD"/>
    <property type="match status" value="1"/>
</dbReference>
<evidence type="ECO:0000313" key="8">
    <source>
        <dbReference type="Proteomes" id="UP000004386"/>
    </source>
</evidence>
<dbReference type="Gene3D" id="3.40.50.1980">
    <property type="entry name" value="Nitrogenase molybdenum iron protein domain"/>
    <property type="match status" value="2"/>
</dbReference>
<organism evidence="7 8">
    <name type="scientific">Brucella intermedia LMG 3301</name>
    <dbReference type="NCBI Taxonomy" id="641118"/>
    <lineage>
        <taxon>Bacteria</taxon>
        <taxon>Pseudomonadati</taxon>
        <taxon>Pseudomonadota</taxon>
        <taxon>Alphaproteobacteria</taxon>
        <taxon>Hyphomicrobiales</taxon>
        <taxon>Brucellaceae</taxon>
        <taxon>Brucella/Ochrobactrum group</taxon>
        <taxon>Brucella</taxon>
    </lineage>
</organism>
<dbReference type="HOGENOM" id="CLU_038034_10_1_5"/>
<reference evidence="7 8" key="1">
    <citation type="submission" date="2009-05" db="EMBL/GenBank/DDBJ databases">
        <authorList>
            <person name="Setubal J.C."/>
            <person name="Boyle S."/>
            <person name="Crasta O.R."/>
            <person name="Gillespie J.J."/>
            <person name="Kenyon R.W."/>
            <person name="Lu J."/>
            <person name="Mane S."/>
            <person name="Nagrani S."/>
            <person name="Shallom J.M."/>
            <person name="Shallom S."/>
            <person name="Shukla M."/>
            <person name="Snyder E.E."/>
            <person name="Sobral B.W."/>
            <person name="Wattam A.R."/>
            <person name="Will R."/>
            <person name="Williams K."/>
            <person name="Yoo H."/>
            <person name="Munk C."/>
            <person name="Tapia R."/>
            <person name="Green L."/>
            <person name="Rogers Y."/>
            <person name="Detter J.C."/>
            <person name="Bruce D."/>
            <person name="Brettin T.S."/>
            <person name="Tsolis R."/>
        </authorList>
    </citation>
    <scope>NUCLEOTIDE SEQUENCE [LARGE SCALE GENOMIC DNA]</scope>
    <source>
        <strain evidence="7 8">LMG 3301</strain>
    </source>
</reference>
<protein>
    <recommendedName>
        <fullName evidence="6">Fe/B12 periplasmic-binding domain-containing protein</fullName>
    </recommendedName>
</protein>
<evidence type="ECO:0000256" key="5">
    <source>
        <dbReference type="ARBA" id="ARBA00022729"/>
    </source>
</evidence>
<keyword evidence="4" id="KW-0406">Ion transport</keyword>
<sequence length="304" mass="32835">MLLWSGSFHRRDDERSMVTVFSRRDILVGAALAALTSVARAESSKVVTLEWAATETLLSLGIVPVGAADLAGYRQWVNIGNDKLSSAVDVGGRQQPSLEALMRLKPDLIVTSALRHGAIADRLNEISPTLLLDEGSEKSDFYDNIKAGLVASGKAVGREPEAREEWVSFEERLSSARSKRLPQETRIVIAQPLPGVARLRIFTSNSAAMTTLSKAGFSTAVDLGSQSFGFTTLGLEDLAVLDADTHLCLLGDEPSRELTESALWPVLPMVASNQVHAIGPDIWPFGSTRSMLRLLDRVESALPA</sequence>
<dbReference type="PROSITE" id="PS50983">
    <property type="entry name" value="FE_B12_PBP"/>
    <property type="match status" value="1"/>
</dbReference>
<evidence type="ECO:0000259" key="6">
    <source>
        <dbReference type="PROSITE" id="PS50983"/>
    </source>
</evidence>
<accession>C4WPV1</accession>
<dbReference type="InterPro" id="IPR051313">
    <property type="entry name" value="Bact_iron-sidero_bind"/>
</dbReference>
<evidence type="ECO:0000256" key="2">
    <source>
        <dbReference type="ARBA" id="ARBA00008814"/>
    </source>
</evidence>
<dbReference type="PRINTS" id="PR01715">
    <property type="entry name" value="FERRIBNDNGPP"/>
</dbReference>
<keyword evidence="4" id="KW-0408">Iron</keyword>
<dbReference type="SUPFAM" id="SSF53807">
    <property type="entry name" value="Helical backbone' metal receptor"/>
    <property type="match status" value="1"/>
</dbReference>
<dbReference type="AlphaFoldDB" id="C4WPV1"/>
<evidence type="ECO:0000256" key="1">
    <source>
        <dbReference type="ARBA" id="ARBA00004196"/>
    </source>
</evidence>
<dbReference type="GO" id="GO:0030288">
    <property type="term" value="C:outer membrane-bounded periplasmic space"/>
    <property type="evidence" value="ECO:0007669"/>
    <property type="project" value="TreeGrafter"/>
</dbReference>
<feature type="domain" description="Fe/B12 periplasmic-binding" evidence="6">
    <location>
        <begin position="45"/>
        <end position="304"/>
    </location>
</feature>
<comment type="similarity">
    <text evidence="2">Belongs to the bacterial solute-binding protein 8 family.</text>
</comment>
<dbReference type="Proteomes" id="UP000004386">
    <property type="component" value="Unassembled WGS sequence"/>
</dbReference>
<dbReference type="Pfam" id="PF01497">
    <property type="entry name" value="Peripla_BP_2"/>
    <property type="match status" value="1"/>
</dbReference>
<comment type="subcellular location">
    <subcellularLocation>
        <location evidence="1">Cell envelope</location>
    </subcellularLocation>
</comment>
<evidence type="ECO:0000313" key="7">
    <source>
        <dbReference type="EMBL" id="EEQ94294.1"/>
    </source>
</evidence>
<dbReference type="CDD" id="cd01146">
    <property type="entry name" value="FhuD"/>
    <property type="match status" value="1"/>
</dbReference>
<keyword evidence="5" id="KW-0732">Signal</keyword>
<gene>
    <name evidence="7" type="ORF">OINT_2001520</name>
</gene>